<dbReference type="PRINTS" id="PR00245">
    <property type="entry name" value="OLFACTORYR"/>
</dbReference>
<dbReference type="Pfam" id="PF13853">
    <property type="entry name" value="7tm_4"/>
    <property type="match status" value="1"/>
</dbReference>
<evidence type="ECO:0000256" key="11">
    <source>
        <dbReference type="ARBA" id="ARBA00023180"/>
    </source>
</evidence>
<sequence>MANQTRSSVNEFVLLGFPGLGEKFFPVVSITIFFLYNVSLFANGIVLVLIIMRDHLHLPMYLILANLAFSNLLFDTLTLPKIIAKYWFGDGSLSFSLCFIQMFFVHFLATLDSLIIMLMAIDRYVAICKPLRYHTIISNRLVIILCLLFWLFAAIIGLVITTLGLWLPYCGPNRIKSCFCSLTPVAVLSCADSGWARRSGFIIALFAHVSPLSFIVFSYIIVLVRVRSMWRSENMQKAFYTCITHWFVIGLYFIPRLAVYTYNQVQLIPNADLNVLLICLYTFAPHFTSPIIFCLRTEEIKKTLRVVLRRMMTKEY</sequence>
<dbReference type="InterPro" id="IPR000725">
    <property type="entry name" value="Olfact_rcpt"/>
</dbReference>
<dbReference type="PANTHER" id="PTHR24242:SF227">
    <property type="entry name" value="OLFACTORY RECEPTOR"/>
    <property type="match status" value="1"/>
</dbReference>
<dbReference type="FunFam" id="1.20.1070.10:FF:000024">
    <property type="entry name" value="Olfactory receptor"/>
    <property type="match status" value="1"/>
</dbReference>
<keyword evidence="8 14" id="KW-0472">Membrane</keyword>
<evidence type="ECO:0000259" key="15">
    <source>
        <dbReference type="PROSITE" id="PS50262"/>
    </source>
</evidence>
<keyword evidence="4 13" id="KW-0812">Transmembrane</keyword>
<dbReference type="PROSITE" id="PS50262">
    <property type="entry name" value="G_PROTEIN_RECEP_F1_2"/>
    <property type="match status" value="1"/>
</dbReference>
<dbReference type="PROSITE" id="PS00237">
    <property type="entry name" value="G_PROTEIN_RECEP_F1_1"/>
    <property type="match status" value="1"/>
</dbReference>
<feature type="transmembrane region" description="Helical" evidence="14">
    <location>
        <begin position="94"/>
        <end position="121"/>
    </location>
</feature>
<keyword evidence="9" id="KW-1015">Disulfide bond</keyword>
<evidence type="ECO:0000256" key="2">
    <source>
        <dbReference type="ARBA" id="ARBA00022475"/>
    </source>
</evidence>
<dbReference type="GO" id="GO:0005886">
    <property type="term" value="C:plasma membrane"/>
    <property type="evidence" value="ECO:0007669"/>
    <property type="project" value="UniProtKB-SubCell"/>
</dbReference>
<evidence type="ECO:0000256" key="8">
    <source>
        <dbReference type="ARBA" id="ARBA00023136"/>
    </source>
</evidence>
<keyword evidence="3 14" id="KW-0716">Sensory transduction</keyword>
<accession>A0AAV6ZHH8</accession>
<dbReference type="Proteomes" id="UP000824782">
    <property type="component" value="Unassembled WGS sequence"/>
</dbReference>
<feature type="transmembrane region" description="Helical" evidence="14">
    <location>
        <begin position="238"/>
        <end position="255"/>
    </location>
</feature>
<proteinExistence type="inferred from homology"/>
<keyword evidence="5 14" id="KW-0552">Olfaction</keyword>
<dbReference type="EMBL" id="WNYA01000929">
    <property type="protein sequence ID" value="KAG8546825.1"/>
    <property type="molecule type" value="Genomic_DNA"/>
</dbReference>
<dbReference type="SMART" id="SM01381">
    <property type="entry name" value="7TM_GPCR_Srsx"/>
    <property type="match status" value="1"/>
</dbReference>
<dbReference type="PRINTS" id="PR00237">
    <property type="entry name" value="GPCRRHODOPSN"/>
</dbReference>
<dbReference type="SUPFAM" id="SSF81321">
    <property type="entry name" value="Family A G protein-coupled receptor-like"/>
    <property type="match status" value="1"/>
</dbReference>
<feature type="transmembrane region" description="Helical" evidence="14">
    <location>
        <begin position="275"/>
        <end position="295"/>
    </location>
</feature>
<feature type="transmembrane region" description="Helical" evidence="14">
    <location>
        <begin position="141"/>
        <end position="167"/>
    </location>
</feature>
<evidence type="ECO:0000256" key="10">
    <source>
        <dbReference type="ARBA" id="ARBA00023170"/>
    </source>
</evidence>
<evidence type="ECO:0000256" key="12">
    <source>
        <dbReference type="ARBA" id="ARBA00023224"/>
    </source>
</evidence>
<evidence type="ECO:0000313" key="16">
    <source>
        <dbReference type="EMBL" id="KAG8546825.1"/>
    </source>
</evidence>
<evidence type="ECO:0000256" key="4">
    <source>
        <dbReference type="ARBA" id="ARBA00022692"/>
    </source>
</evidence>
<evidence type="ECO:0000256" key="14">
    <source>
        <dbReference type="RuleBase" id="RU363047"/>
    </source>
</evidence>
<dbReference type="GO" id="GO:0004984">
    <property type="term" value="F:olfactory receptor activity"/>
    <property type="evidence" value="ECO:0007669"/>
    <property type="project" value="InterPro"/>
</dbReference>
<evidence type="ECO:0000256" key="7">
    <source>
        <dbReference type="ARBA" id="ARBA00023040"/>
    </source>
</evidence>
<keyword evidence="7 13" id="KW-0297">G-protein coupled receptor</keyword>
<organism evidence="16 17">
    <name type="scientific">Engystomops pustulosus</name>
    <name type="common">Tungara frog</name>
    <name type="synonym">Physalaemus pustulosus</name>
    <dbReference type="NCBI Taxonomy" id="76066"/>
    <lineage>
        <taxon>Eukaryota</taxon>
        <taxon>Metazoa</taxon>
        <taxon>Chordata</taxon>
        <taxon>Craniata</taxon>
        <taxon>Vertebrata</taxon>
        <taxon>Euteleostomi</taxon>
        <taxon>Amphibia</taxon>
        <taxon>Batrachia</taxon>
        <taxon>Anura</taxon>
        <taxon>Neobatrachia</taxon>
        <taxon>Hyloidea</taxon>
        <taxon>Leptodactylidae</taxon>
        <taxon>Leiuperinae</taxon>
        <taxon>Engystomops</taxon>
    </lineage>
</organism>
<reference evidence="16" key="1">
    <citation type="thesis" date="2020" institute="ProQuest LLC" country="789 East Eisenhower Parkway, Ann Arbor, MI, USA">
        <title>Comparative Genomics and Chromosome Evolution.</title>
        <authorList>
            <person name="Mudd A.B."/>
        </authorList>
    </citation>
    <scope>NUCLEOTIDE SEQUENCE</scope>
    <source>
        <strain evidence="16">237g6f4</strain>
        <tissue evidence="16">Blood</tissue>
    </source>
</reference>
<keyword evidence="10 13" id="KW-0675">Receptor</keyword>
<gene>
    <name evidence="16" type="ORF">GDO81_029761</name>
</gene>
<keyword evidence="17" id="KW-1185">Reference proteome</keyword>
<keyword evidence="12 13" id="KW-0807">Transducer</keyword>
<dbReference type="InterPro" id="IPR000276">
    <property type="entry name" value="GPCR_Rhodpsn"/>
</dbReference>
<dbReference type="InterPro" id="IPR050939">
    <property type="entry name" value="Olfactory_GPCR1"/>
</dbReference>
<evidence type="ECO:0000256" key="6">
    <source>
        <dbReference type="ARBA" id="ARBA00022989"/>
    </source>
</evidence>
<dbReference type="Gene3D" id="1.20.1070.10">
    <property type="entry name" value="Rhodopsin 7-helix transmembrane proteins"/>
    <property type="match status" value="1"/>
</dbReference>
<comment type="caution">
    <text evidence="16">The sequence shown here is derived from an EMBL/GenBank/DDBJ whole genome shotgun (WGS) entry which is preliminary data.</text>
</comment>
<keyword evidence="2 14" id="KW-1003">Cell membrane</keyword>
<feature type="transmembrane region" description="Helical" evidence="14">
    <location>
        <begin position="201"/>
        <end position="226"/>
    </location>
</feature>
<evidence type="ECO:0000256" key="13">
    <source>
        <dbReference type="RuleBase" id="RU000688"/>
    </source>
</evidence>
<keyword evidence="11" id="KW-0325">Glycoprotein</keyword>
<comment type="similarity">
    <text evidence="13">Belongs to the G-protein coupled receptor 1 family.</text>
</comment>
<name>A0AAV6ZHH8_ENGPU</name>
<protein>
    <recommendedName>
        <fullName evidence="14">Olfactory receptor</fullName>
    </recommendedName>
</protein>
<evidence type="ECO:0000256" key="9">
    <source>
        <dbReference type="ARBA" id="ARBA00023157"/>
    </source>
</evidence>
<evidence type="ECO:0000256" key="1">
    <source>
        <dbReference type="ARBA" id="ARBA00004651"/>
    </source>
</evidence>
<keyword evidence="6 14" id="KW-1133">Transmembrane helix</keyword>
<dbReference type="PANTHER" id="PTHR24242">
    <property type="entry name" value="G-PROTEIN COUPLED RECEPTOR"/>
    <property type="match status" value="1"/>
</dbReference>
<dbReference type="InterPro" id="IPR017452">
    <property type="entry name" value="GPCR_Rhodpsn_7TM"/>
</dbReference>
<comment type="subcellular location">
    <subcellularLocation>
        <location evidence="1 14">Cell membrane</location>
        <topology evidence="1 14">Multi-pass membrane protein</topology>
    </subcellularLocation>
</comment>
<feature type="transmembrane region" description="Helical" evidence="14">
    <location>
        <begin position="24"/>
        <end position="51"/>
    </location>
</feature>
<evidence type="ECO:0000256" key="5">
    <source>
        <dbReference type="ARBA" id="ARBA00022725"/>
    </source>
</evidence>
<feature type="domain" description="G-protein coupled receptors family 1 profile" evidence="15">
    <location>
        <begin position="42"/>
        <end position="293"/>
    </location>
</feature>
<evidence type="ECO:0000313" key="17">
    <source>
        <dbReference type="Proteomes" id="UP000824782"/>
    </source>
</evidence>
<dbReference type="GO" id="GO:0004930">
    <property type="term" value="F:G protein-coupled receptor activity"/>
    <property type="evidence" value="ECO:0007669"/>
    <property type="project" value="UniProtKB-KW"/>
</dbReference>
<feature type="transmembrane region" description="Helical" evidence="14">
    <location>
        <begin position="58"/>
        <end position="74"/>
    </location>
</feature>
<evidence type="ECO:0000256" key="3">
    <source>
        <dbReference type="ARBA" id="ARBA00022606"/>
    </source>
</evidence>
<dbReference type="AlphaFoldDB" id="A0AAV6ZHH8"/>